<proteinExistence type="predicted"/>
<protein>
    <submittedName>
        <fullName evidence="5">Uncharacterized protein</fullName>
    </submittedName>
</protein>
<gene>
    <name evidence="5" type="ORF">NQ314_013712</name>
</gene>
<dbReference type="CDD" id="cd00063">
    <property type="entry name" value="FN3"/>
    <property type="match status" value="1"/>
</dbReference>
<dbReference type="InterPro" id="IPR050964">
    <property type="entry name" value="Striated_Muscle_Regulatory"/>
</dbReference>
<dbReference type="PROSITE" id="PS50853">
    <property type="entry name" value="FN3"/>
    <property type="match status" value="1"/>
</dbReference>
<dbReference type="Pfam" id="PF13927">
    <property type="entry name" value="Ig_3"/>
    <property type="match status" value="1"/>
</dbReference>
<comment type="caution">
    <text evidence="5">The sequence shown here is derived from an EMBL/GenBank/DDBJ whole genome shotgun (WGS) entry which is preliminary data.</text>
</comment>
<keyword evidence="2" id="KW-0812">Transmembrane</keyword>
<dbReference type="SUPFAM" id="SSF49265">
    <property type="entry name" value="Fibronectin type III"/>
    <property type="match status" value="1"/>
</dbReference>
<keyword evidence="1" id="KW-0677">Repeat</keyword>
<evidence type="ECO:0000313" key="5">
    <source>
        <dbReference type="EMBL" id="KAJ8933911.1"/>
    </source>
</evidence>
<evidence type="ECO:0000259" key="4">
    <source>
        <dbReference type="PROSITE" id="PS50853"/>
    </source>
</evidence>
<keyword evidence="2" id="KW-1133">Transmembrane helix</keyword>
<dbReference type="SMART" id="SM00408">
    <property type="entry name" value="IGc2"/>
    <property type="match status" value="1"/>
</dbReference>
<dbReference type="AlphaFoldDB" id="A0AAV8X4M1"/>
<feature type="transmembrane region" description="Helical" evidence="2">
    <location>
        <begin position="202"/>
        <end position="222"/>
    </location>
</feature>
<dbReference type="PROSITE" id="PS50835">
    <property type="entry name" value="IG_LIKE"/>
    <property type="match status" value="1"/>
</dbReference>
<evidence type="ECO:0000256" key="1">
    <source>
        <dbReference type="ARBA" id="ARBA00022737"/>
    </source>
</evidence>
<evidence type="ECO:0000256" key="2">
    <source>
        <dbReference type="SAM" id="Phobius"/>
    </source>
</evidence>
<evidence type="ECO:0000313" key="6">
    <source>
        <dbReference type="Proteomes" id="UP001162156"/>
    </source>
</evidence>
<dbReference type="InterPro" id="IPR003961">
    <property type="entry name" value="FN3_dom"/>
</dbReference>
<dbReference type="InterPro" id="IPR007110">
    <property type="entry name" value="Ig-like_dom"/>
</dbReference>
<organism evidence="5 6">
    <name type="scientific">Rhamnusium bicolor</name>
    <dbReference type="NCBI Taxonomy" id="1586634"/>
    <lineage>
        <taxon>Eukaryota</taxon>
        <taxon>Metazoa</taxon>
        <taxon>Ecdysozoa</taxon>
        <taxon>Arthropoda</taxon>
        <taxon>Hexapoda</taxon>
        <taxon>Insecta</taxon>
        <taxon>Pterygota</taxon>
        <taxon>Neoptera</taxon>
        <taxon>Endopterygota</taxon>
        <taxon>Coleoptera</taxon>
        <taxon>Polyphaga</taxon>
        <taxon>Cucujiformia</taxon>
        <taxon>Chrysomeloidea</taxon>
        <taxon>Cerambycidae</taxon>
        <taxon>Lepturinae</taxon>
        <taxon>Rhagiini</taxon>
        <taxon>Rhamnusium</taxon>
    </lineage>
</organism>
<reference evidence="5" key="1">
    <citation type="journal article" date="2023" name="Insect Mol. Biol.">
        <title>Genome sequencing provides insights into the evolution of gene families encoding plant cell wall-degrading enzymes in longhorned beetles.</title>
        <authorList>
            <person name="Shin N.R."/>
            <person name="Okamura Y."/>
            <person name="Kirsch R."/>
            <person name="Pauchet Y."/>
        </authorList>
    </citation>
    <scope>NUCLEOTIDE SEQUENCE</scope>
    <source>
        <strain evidence="5">RBIC_L_NR</strain>
    </source>
</reference>
<dbReference type="Gene3D" id="2.60.40.10">
    <property type="entry name" value="Immunoglobulins"/>
    <property type="match status" value="2"/>
</dbReference>
<dbReference type="InterPro" id="IPR036116">
    <property type="entry name" value="FN3_sf"/>
</dbReference>
<dbReference type="InterPro" id="IPR003598">
    <property type="entry name" value="Ig_sub2"/>
</dbReference>
<dbReference type="InterPro" id="IPR013783">
    <property type="entry name" value="Ig-like_fold"/>
</dbReference>
<dbReference type="Proteomes" id="UP001162156">
    <property type="component" value="Unassembled WGS sequence"/>
</dbReference>
<sequence length="224" mass="25639">MKPPLLLDKPYAVYAQENIVYGLFNNTLNLTCEVEANPPPTIKWNPRNVGDIINESRHKSVLVLNMTEDTPGKYQCTATNELGQFKKEFIVEIGTEPEPPINITLIEAKPTSLEIEIDMPNITIMEETNMEPKWFVIEYRPVRKEEGEWYSKIFNIGSEELLLTDLKKNTKYEIRVATKNLAGLSDYYSTIFETSLAASVHMSSSIFIVIVNLTILLTFRLWMA</sequence>
<keyword evidence="6" id="KW-1185">Reference proteome</keyword>
<name>A0AAV8X4M1_9CUCU</name>
<dbReference type="PANTHER" id="PTHR13817">
    <property type="entry name" value="TITIN"/>
    <property type="match status" value="1"/>
</dbReference>
<dbReference type="Pfam" id="PF00041">
    <property type="entry name" value="fn3"/>
    <property type="match status" value="1"/>
</dbReference>
<evidence type="ECO:0000259" key="3">
    <source>
        <dbReference type="PROSITE" id="PS50835"/>
    </source>
</evidence>
<dbReference type="PANTHER" id="PTHR13817:SF73">
    <property type="entry name" value="FIBRONECTIN TYPE-III DOMAIN-CONTAINING PROTEIN"/>
    <property type="match status" value="1"/>
</dbReference>
<feature type="domain" description="Ig-like" evidence="3">
    <location>
        <begin position="4"/>
        <end position="92"/>
    </location>
</feature>
<feature type="domain" description="Fibronectin type-III" evidence="4">
    <location>
        <begin position="99"/>
        <end position="198"/>
    </location>
</feature>
<dbReference type="SMART" id="SM00060">
    <property type="entry name" value="FN3"/>
    <property type="match status" value="1"/>
</dbReference>
<keyword evidence="2" id="KW-0472">Membrane</keyword>
<dbReference type="EMBL" id="JANEYF010003802">
    <property type="protein sequence ID" value="KAJ8933911.1"/>
    <property type="molecule type" value="Genomic_DNA"/>
</dbReference>
<accession>A0AAV8X4M1</accession>